<dbReference type="EMBL" id="BONZ01000083">
    <property type="protein sequence ID" value="GIH19665.1"/>
    <property type="molecule type" value="Genomic_DNA"/>
</dbReference>
<evidence type="ECO:0000313" key="2">
    <source>
        <dbReference type="Proteomes" id="UP000642748"/>
    </source>
</evidence>
<sequence length="102" mass="11013">MAEQVGVAEQAGGVAAVVAGAETYRVRRRLVARPIATDLHVSPNRTSTLVTADTTGKLVQSNSDQGLLRWPPGFLDSPTMSMPHEPEGKVADRRRRLLLPLV</sequence>
<comment type="caution">
    <text evidence="1">The sequence shown here is derived from an EMBL/GenBank/DDBJ whole genome shotgun (WGS) entry which is preliminary data.</text>
</comment>
<protein>
    <submittedName>
        <fullName evidence="1">Uncharacterized protein</fullName>
    </submittedName>
</protein>
<keyword evidence="2" id="KW-1185">Reference proteome</keyword>
<proteinExistence type="predicted"/>
<evidence type="ECO:0000313" key="1">
    <source>
        <dbReference type="EMBL" id="GIH19665.1"/>
    </source>
</evidence>
<accession>A0A8J3QYC5</accession>
<name>A0A8J3QYC5_9ACTN</name>
<organism evidence="1 2">
    <name type="scientific">Rugosimonospora africana</name>
    <dbReference type="NCBI Taxonomy" id="556532"/>
    <lineage>
        <taxon>Bacteria</taxon>
        <taxon>Bacillati</taxon>
        <taxon>Actinomycetota</taxon>
        <taxon>Actinomycetes</taxon>
        <taxon>Micromonosporales</taxon>
        <taxon>Micromonosporaceae</taxon>
        <taxon>Rugosimonospora</taxon>
    </lineage>
</organism>
<dbReference type="Proteomes" id="UP000642748">
    <property type="component" value="Unassembled WGS sequence"/>
</dbReference>
<reference evidence="1" key="1">
    <citation type="submission" date="2021-01" db="EMBL/GenBank/DDBJ databases">
        <title>Whole genome shotgun sequence of Rugosimonospora africana NBRC 104875.</title>
        <authorList>
            <person name="Komaki H."/>
            <person name="Tamura T."/>
        </authorList>
    </citation>
    <scope>NUCLEOTIDE SEQUENCE</scope>
    <source>
        <strain evidence="1">NBRC 104875</strain>
    </source>
</reference>
<gene>
    <name evidence="1" type="ORF">Raf01_78370</name>
</gene>
<dbReference type="AlphaFoldDB" id="A0A8J3QYC5"/>